<dbReference type="Proteomes" id="UP001594351">
    <property type="component" value="Unassembled WGS sequence"/>
</dbReference>
<evidence type="ECO:0000256" key="1">
    <source>
        <dbReference type="SAM" id="Phobius"/>
    </source>
</evidence>
<evidence type="ECO:0008006" key="4">
    <source>
        <dbReference type="Google" id="ProtNLM"/>
    </source>
</evidence>
<comment type="caution">
    <text evidence="2">The sequence shown here is derived from an EMBL/GenBank/DDBJ whole genome shotgun (WGS) entry which is preliminary data.</text>
</comment>
<gene>
    <name evidence="2" type="ORF">ACFL27_08010</name>
</gene>
<protein>
    <recommendedName>
        <fullName evidence="4">SRPBCC family protein</fullName>
    </recommendedName>
</protein>
<feature type="transmembrane region" description="Helical" evidence="1">
    <location>
        <begin position="12"/>
        <end position="30"/>
    </location>
</feature>
<evidence type="ECO:0000313" key="3">
    <source>
        <dbReference type="Proteomes" id="UP001594351"/>
    </source>
</evidence>
<sequence length="194" mass="22886">MIFNPAFQWKKWLISFLPGLLGLGFLGLMVSMRGASSYRGELDIRIEASVAELWEVVADPHLFLPDFPLGDGLWFPRKGKVQSVQQLSPHYFCISLQADRQVCLDYIRFPEQHEVWILTSEDGDANLWFRMVKIIPLDTSYCRFIISTFRPNLSVPQKIEKTFYVQSQMNVIDEDYLYHFKERVERKRRRISLF</sequence>
<accession>A0ABV6YV93</accession>
<keyword evidence="1" id="KW-1133">Transmembrane helix</keyword>
<evidence type="ECO:0000313" key="2">
    <source>
        <dbReference type="EMBL" id="MFC1850119.1"/>
    </source>
</evidence>
<keyword evidence="1" id="KW-0812">Transmembrane</keyword>
<name>A0ABV6YV93_UNCC1</name>
<proteinExistence type="predicted"/>
<organism evidence="2 3">
    <name type="scientific">candidate division CSSED10-310 bacterium</name>
    <dbReference type="NCBI Taxonomy" id="2855610"/>
    <lineage>
        <taxon>Bacteria</taxon>
        <taxon>Bacteria division CSSED10-310</taxon>
    </lineage>
</organism>
<reference evidence="2 3" key="1">
    <citation type="submission" date="2024-09" db="EMBL/GenBank/DDBJ databases">
        <title>Laminarin stimulates single cell rates of sulfate reduction while oxygen inhibits transcriptomic activity in coastal marine sediment.</title>
        <authorList>
            <person name="Lindsay M."/>
            <person name="Orcutt B."/>
            <person name="Emerson D."/>
            <person name="Stepanauskas R."/>
            <person name="D'Angelo T."/>
        </authorList>
    </citation>
    <scope>NUCLEOTIDE SEQUENCE [LARGE SCALE GENOMIC DNA]</scope>
    <source>
        <strain evidence="2">SAG AM-311-K15</strain>
    </source>
</reference>
<keyword evidence="1" id="KW-0472">Membrane</keyword>
<keyword evidence="3" id="KW-1185">Reference proteome</keyword>
<dbReference type="EMBL" id="JBHPBY010000077">
    <property type="protein sequence ID" value="MFC1850119.1"/>
    <property type="molecule type" value="Genomic_DNA"/>
</dbReference>